<dbReference type="InterPro" id="IPR013126">
    <property type="entry name" value="Hsp_70_fam"/>
</dbReference>
<proteinExistence type="inferred from homology"/>
<dbReference type="FunFam" id="1.20.1270.10:FF:000002">
    <property type="entry name" value="Heat shock 70 kDa protein 4"/>
    <property type="match status" value="1"/>
</dbReference>
<dbReference type="PANTHER" id="PTHR45639:SF4">
    <property type="entry name" value="HSC70CB, ISOFORM G"/>
    <property type="match status" value="1"/>
</dbReference>
<keyword evidence="3" id="KW-0067">ATP-binding</keyword>
<evidence type="ECO:0008006" key="7">
    <source>
        <dbReference type="Google" id="ProtNLM"/>
    </source>
</evidence>
<dbReference type="Gene3D" id="2.60.34.10">
    <property type="entry name" value="Substrate Binding Domain Of DNAk, Chain A, domain 1"/>
    <property type="match status" value="1"/>
</dbReference>
<dbReference type="SUPFAM" id="SSF100934">
    <property type="entry name" value="Heat shock protein 70kD (HSP70), C-terminal subdomain"/>
    <property type="match status" value="2"/>
</dbReference>
<accession>A0A238BNE6</accession>
<dbReference type="Gene3D" id="1.20.1270.10">
    <property type="match status" value="2"/>
</dbReference>
<dbReference type="Gene3D" id="3.30.30.30">
    <property type="match status" value="1"/>
</dbReference>
<dbReference type="Gene3D" id="3.90.640.10">
    <property type="entry name" value="Actin, Chain A, domain 4"/>
    <property type="match status" value="1"/>
</dbReference>
<comment type="similarity">
    <text evidence="1">Belongs to the heat shock protein 70 family.</text>
</comment>
<dbReference type="FunFam" id="3.90.640.10:FF:000004">
    <property type="entry name" value="Heat shock 70 kDa protein 4"/>
    <property type="match status" value="1"/>
</dbReference>
<dbReference type="SUPFAM" id="SSF100920">
    <property type="entry name" value="Heat shock protein 70kD (HSP70), peptide-binding domain"/>
    <property type="match status" value="1"/>
</dbReference>
<dbReference type="Proteomes" id="UP000242913">
    <property type="component" value="Unassembled WGS sequence"/>
</dbReference>
<dbReference type="SUPFAM" id="SSF53067">
    <property type="entry name" value="Actin-like ATPase domain"/>
    <property type="match status" value="2"/>
</dbReference>
<dbReference type="AlphaFoldDB" id="A0A238BNE6"/>
<evidence type="ECO:0000256" key="1">
    <source>
        <dbReference type="ARBA" id="ARBA00007381"/>
    </source>
</evidence>
<dbReference type="InterPro" id="IPR043129">
    <property type="entry name" value="ATPase_NBD"/>
</dbReference>
<keyword evidence="2" id="KW-0547">Nucleotide-binding</keyword>
<sequence>MSVVGFDFGNVNSFIAVARQGGIETIANDYSLRATPSCVAFTTRGRSMGVAARQQLNTNIKNTVINFKHLLGRKFSDQVTQKYRKFIPCEMVQLPNDDIGFKRNIKKIRSSTFNLQVQYFNEERVFTPEQVVATFLVKLKDITENSSQGIRNVTDCVVSVPSYFVDAQRRALLTAVRIAGLNCLQILNETTAVALAYGIYKQDLPPENEPSRIVAFIDVGHSAAQAVLVAYNKGKLTVLGATYDLEVGGLAFDDVIRDYFSKLFYDTYKVIYQAVKLQLCRIENECEKIKKQMSSNSTAIPLNIECFMNDMDVTGKIQRSQFEELAQPLLDRLRVLLTNLLKECGKKAEEVESVELIGGTSRIPAIKKITSEVFGKEPKTTMNQDEAVARGAAMKCAILSPAFKVRDFSVKDSQPYRIKLSWAGIGQSEGGENDVFIERDEFPYSKMLTLYRQEPFQVDASYSYPNQIPHPMRQIGSWIIKNVTPGLNNEARKVKVKVRINPNGIFSVCSANTFETVETGQVDAQIQKAPEAMETDDTKANQNKEESTNETTNNVVPPAEEEQKPSTNNGPKTKTITIDLPIEEHVPCSITNEPQLVQLEKEMQGKDYVEKEKADAKNAVEEYVYYIRDKLSNIFAEFISKEAFSLMMLPRNNDHIFEFVKDAEQLQQLLTKTEDWLYEEGEDVEKKVYDKKMSELKKMGDPVQERYREYENRKNAFDDFDRAIMRARKAYDEYTKGGEKYAHLGSSDMEKVISAIEEKKKWVDDQRSRQQMRKKTEPPIVFVYQIKDEQQKFENIILPILNKPKPSPAKAEPAKEPQKESEDKKNEDPAADNAPKTDANNVNELEMEVD</sequence>
<protein>
    <recommendedName>
        <fullName evidence="7">DnaK family protein</fullName>
    </recommendedName>
</protein>
<dbReference type="InterPro" id="IPR029048">
    <property type="entry name" value="HSP70_C_sf"/>
</dbReference>
<evidence type="ECO:0000256" key="4">
    <source>
        <dbReference type="SAM" id="MobiDB-lite"/>
    </source>
</evidence>
<dbReference type="FunFam" id="3.30.420.40:FF:000171">
    <property type="entry name" value="Heat shock 70 kDa protein 4"/>
    <property type="match status" value="2"/>
</dbReference>
<dbReference type="InterPro" id="IPR029047">
    <property type="entry name" value="HSP70_peptide-bd_sf"/>
</dbReference>
<organism evidence="5 6">
    <name type="scientific">Onchocerca flexuosa</name>
    <dbReference type="NCBI Taxonomy" id="387005"/>
    <lineage>
        <taxon>Eukaryota</taxon>
        <taxon>Metazoa</taxon>
        <taxon>Ecdysozoa</taxon>
        <taxon>Nematoda</taxon>
        <taxon>Chromadorea</taxon>
        <taxon>Rhabditida</taxon>
        <taxon>Spirurina</taxon>
        <taxon>Spiruromorpha</taxon>
        <taxon>Filarioidea</taxon>
        <taxon>Onchocercidae</taxon>
        <taxon>Onchocerca</taxon>
    </lineage>
</organism>
<dbReference type="Gene3D" id="3.30.420.40">
    <property type="match status" value="2"/>
</dbReference>
<feature type="compositionally biased region" description="Basic and acidic residues" evidence="4">
    <location>
        <begin position="536"/>
        <end position="547"/>
    </location>
</feature>
<dbReference type="GO" id="GO:0005524">
    <property type="term" value="F:ATP binding"/>
    <property type="evidence" value="ECO:0007669"/>
    <property type="project" value="UniProtKB-KW"/>
</dbReference>
<evidence type="ECO:0000313" key="6">
    <source>
        <dbReference type="Proteomes" id="UP000242913"/>
    </source>
</evidence>
<dbReference type="OrthoDB" id="434160at2759"/>
<dbReference type="EMBL" id="KZ270061">
    <property type="protein sequence ID" value="OZC06783.1"/>
    <property type="molecule type" value="Genomic_DNA"/>
</dbReference>
<dbReference type="InterPro" id="IPR018181">
    <property type="entry name" value="Heat_shock_70_CS"/>
</dbReference>
<evidence type="ECO:0000256" key="3">
    <source>
        <dbReference type="ARBA" id="ARBA00022840"/>
    </source>
</evidence>
<name>A0A238BNE6_9BILA</name>
<dbReference type="PANTHER" id="PTHR45639">
    <property type="entry name" value="HSC70CB, ISOFORM G-RELATED"/>
    <property type="match status" value="1"/>
</dbReference>
<dbReference type="PRINTS" id="PR00301">
    <property type="entry name" value="HEATSHOCK70"/>
</dbReference>
<dbReference type="PROSITE" id="PS01036">
    <property type="entry name" value="HSP70_3"/>
    <property type="match status" value="1"/>
</dbReference>
<gene>
    <name evidence="5" type="ORF">X798_06214</name>
</gene>
<feature type="region of interest" description="Disordered" evidence="4">
    <location>
        <begin position="530"/>
        <end position="574"/>
    </location>
</feature>
<keyword evidence="6" id="KW-1185">Reference proteome</keyword>
<dbReference type="GO" id="GO:0005634">
    <property type="term" value="C:nucleus"/>
    <property type="evidence" value="ECO:0007669"/>
    <property type="project" value="TreeGrafter"/>
</dbReference>
<evidence type="ECO:0000313" key="5">
    <source>
        <dbReference type="EMBL" id="OZC06783.1"/>
    </source>
</evidence>
<dbReference type="GO" id="GO:0006950">
    <property type="term" value="P:response to stress"/>
    <property type="evidence" value="ECO:0007669"/>
    <property type="project" value="UniProtKB-ARBA"/>
</dbReference>
<dbReference type="GO" id="GO:0140662">
    <property type="term" value="F:ATP-dependent protein folding chaperone"/>
    <property type="evidence" value="ECO:0007669"/>
    <property type="project" value="InterPro"/>
</dbReference>
<feature type="compositionally biased region" description="Basic and acidic residues" evidence="4">
    <location>
        <begin position="812"/>
        <end position="828"/>
    </location>
</feature>
<evidence type="ECO:0000256" key="2">
    <source>
        <dbReference type="ARBA" id="ARBA00022741"/>
    </source>
</evidence>
<dbReference type="GO" id="GO:0005829">
    <property type="term" value="C:cytosol"/>
    <property type="evidence" value="ECO:0007669"/>
    <property type="project" value="TreeGrafter"/>
</dbReference>
<feature type="compositionally biased region" description="Polar residues" evidence="4">
    <location>
        <begin position="565"/>
        <end position="574"/>
    </location>
</feature>
<reference evidence="5 6" key="1">
    <citation type="submission" date="2015-12" db="EMBL/GenBank/DDBJ databases">
        <title>Draft genome of the nematode, Onchocerca flexuosa.</title>
        <authorList>
            <person name="Mitreva M."/>
        </authorList>
    </citation>
    <scope>NUCLEOTIDE SEQUENCE [LARGE SCALE GENOMIC DNA]</scope>
    <source>
        <strain evidence="5">Red Deer</strain>
    </source>
</reference>
<dbReference type="Pfam" id="PF00012">
    <property type="entry name" value="HSP70"/>
    <property type="match status" value="1"/>
</dbReference>
<feature type="region of interest" description="Disordered" evidence="4">
    <location>
        <begin position="799"/>
        <end position="850"/>
    </location>
</feature>
<dbReference type="FunFam" id="3.30.30.30:FF:000002">
    <property type="entry name" value="Heat shock 70 kDa protein 4"/>
    <property type="match status" value="1"/>
</dbReference>